<dbReference type="InterPro" id="IPR035996">
    <property type="entry name" value="4pyrrol_Methylase_sf"/>
</dbReference>
<dbReference type="CDD" id="cd02440">
    <property type="entry name" value="AdoMet_MTases"/>
    <property type="match status" value="1"/>
</dbReference>
<dbReference type="InterPro" id="IPR012818">
    <property type="entry name" value="CbiE"/>
</dbReference>
<comment type="pathway">
    <text evidence="1">Cofactor biosynthesis; adenosylcobalamin biosynthesis.</text>
</comment>
<name>A0A371P9L6_9ACTN</name>
<dbReference type="RefSeq" id="WP_119702734.1">
    <property type="nucleotide sequence ID" value="NZ_JBHSOI010000001.1"/>
</dbReference>
<dbReference type="InterPro" id="IPR006365">
    <property type="entry name" value="Cbl_synth_CobL"/>
</dbReference>
<dbReference type="PANTHER" id="PTHR43182:SF1">
    <property type="entry name" value="COBALT-PRECORRIN-7 C(5)-METHYLTRANSFERASE"/>
    <property type="match status" value="1"/>
</dbReference>
<evidence type="ECO:0000256" key="4">
    <source>
        <dbReference type="ARBA" id="ARBA00022679"/>
    </source>
</evidence>
<dbReference type="CDD" id="cd11644">
    <property type="entry name" value="Precorrin-6Y-MT"/>
    <property type="match status" value="1"/>
</dbReference>
<dbReference type="AlphaFoldDB" id="A0A371P9L6"/>
<dbReference type="GO" id="GO:0032259">
    <property type="term" value="P:methylation"/>
    <property type="evidence" value="ECO:0007669"/>
    <property type="project" value="UniProtKB-KW"/>
</dbReference>
<dbReference type="OrthoDB" id="9787825at2"/>
<dbReference type="Gene3D" id="3.40.1010.10">
    <property type="entry name" value="Cobalt-precorrin-4 Transmethylase, Domain 1"/>
    <property type="match status" value="1"/>
</dbReference>
<dbReference type="Proteomes" id="UP000265581">
    <property type="component" value="Unassembled WGS sequence"/>
</dbReference>
<dbReference type="InterPro" id="IPR029063">
    <property type="entry name" value="SAM-dependent_MTases_sf"/>
</dbReference>
<keyword evidence="3 7" id="KW-0489">Methyltransferase</keyword>
<accession>A0A371P9L6</accession>
<evidence type="ECO:0000259" key="6">
    <source>
        <dbReference type="Pfam" id="PF00590"/>
    </source>
</evidence>
<dbReference type="InterPro" id="IPR050714">
    <property type="entry name" value="Cobalamin_biosynth_MTase"/>
</dbReference>
<dbReference type="GO" id="GO:0009236">
    <property type="term" value="P:cobalamin biosynthetic process"/>
    <property type="evidence" value="ECO:0007669"/>
    <property type="project" value="UniProtKB-UniPathway"/>
</dbReference>
<feature type="domain" description="Tetrapyrrole methylase" evidence="6">
    <location>
        <begin position="6"/>
        <end position="191"/>
    </location>
</feature>
<evidence type="ECO:0000256" key="3">
    <source>
        <dbReference type="ARBA" id="ARBA00022603"/>
    </source>
</evidence>
<evidence type="ECO:0000256" key="2">
    <source>
        <dbReference type="ARBA" id="ARBA00022573"/>
    </source>
</evidence>
<sequence>MPVSTRVTVVGIGADGWSGLSETARELVDGAPVVLGGQRHLAMLPDVPDQIREAWPSPLRDALPALLARFDGHDVVALASGDPLVSGIATTLVELLGRESVTVVPALSSVALARARMRWSAESTEVVTLVGRDPHLVARSLAPGLRLLVLSSDGSTPAEVAALLTAAGYGASPMSVLSDLGSADEARVDGVAASWRDQASPDLNVIAVELASSGARPLGFVAGLPDDAFEHDGQITKRDVRASALARLAPVPGQLLWDVGAGAGSVGIEWLRAHPTCRAIAVEAREERAARIARNASTLGVPALDVVTGRAPEALDGLEAPHAIFIGGGATEDGLLDACWDALLPGGRLVVHGVTLETESLLAHRYAALGGELTRLHVEHAAPIGTFTGWTPSRAIMQWAVTKAAS</sequence>
<keyword evidence="2" id="KW-0169">Cobalamin biosynthesis</keyword>
<evidence type="ECO:0000256" key="1">
    <source>
        <dbReference type="ARBA" id="ARBA00004953"/>
    </source>
</evidence>
<dbReference type="NCBIfam" id="TIGR02467">
    <property type="entry name" value="CbiE"/>
    <property type="match status" value="1"/>
</dbReference>
<dbReference type="SUPFAM" id="SSF53790">
    <property type="entry name" value="Tetrapyrrole methylase"/>
    <property type="match status" value="1"/>
</dbReference>
<dbReference type="UniPathway" id="UPA00148"/>
<keyword evidence="5" id="KW-0949">S-adenosyl-L-methionine</keyword>
<dbReference type="Pfam" id="PF00590">
    <property type="entry name" value="TP_methylase"/>
    <property type="match status" value="1"/>
</dbReference>
<dbReference type="EMBL" id="QUBR01000001">
    <property type="protein sequence ID" value="REK72621.1"/>
    <property type="molecule type" value="Genomic_DNA"/>
</dbReference>
<gene>
    <name evidence="7" type="primary">cbiE</name>
    <name evidence="7" type="ORF">DX116_03140</name>
</gene>
<dbReference type="PIRSF" id="PIRSF036428">
    <property type="entry name" value="CobL"/>
    <property type="match status" value="1"/>
</dbReference>
<dbReference type="InterPro" id="IPR014008">
    <property type="entry name" value="Cbl_synth_MTase_CbiT"/>
</dbReference>
<dbReference type="SUPFAM" id="SSF53335">
    <property type="entry name" value="S-adenosyl-L-methionine-dependent methyltransferases"/>
    <property type="match status" value="1"/>
</dbReference>
<evidence type="ECO:0000256" key="5">
    <source>
        <dbReference type="ARBA" id="ARBA00022691"/>
    </source>
</evidence>
<dbReference type="Gene3D" id="3.40.50.150">
    <property type="entry name" value="Vaccinia Virus protein VP39"/>
    <property type="match status" value="1"/>
</dbReference>
<organism evidence="7 8">
    <name type="scientific">Aeromicrobium endophyticum</name>
    <dbReference type="NCBI Taxonomy" id="2292704"/>
    <lineage>
        <taxon>Bacteria</taxon>
        <taxon>Bacillati</taxon>
        <taxon>Actinomycetota</taxon>
        <taxon>Actinomycetes</taxon>
        <taxon>Propionibacteriales</taxon>
        <taxon>Nocardioidaceae</taxon>
        <taxon>Aeromicrobium</taxon>
    </lineage>
</organism>
<keyword evidence="8" id="KW-1185">Reference proteome</keyword>
<evidence type="ECO:0000313" key="8">
    <source>
        <dbReference type="Proteomes" id="UP000265581"/>
    </source>
</evidence>
<proteinExistence type="predicted"/>
<comment type="caution">
    <text evidence="7">The sequence shown here is derived from an EMBL/GenBank/DDBJ whole genome shotgun (WGS) entry which is preliminary data.</text>
</comment>
<dbReference type="NCBIfam" id="TIGR02469">
    <property type="entry name" value="CbiT"/>
    <property type="match status" value="1"/>
</dbReference>
<dbReference type="PANTHER" id="PTHR43182">
    <property type="entry name" value="COBALT-PRECORRIN-6B C(15)-METHYLTRANSFERASE (DECARBOXYLATING)"/>
    <property type="match status" value="1"/>
</dbReference>
<evidence type="ECO:0000313" key="7">
    <source>
        <dbReference type="EMBL" id="REK72621.1"/>
    </source>
</evidence>
<keyword evidence="4 7" id="KW-0808">Transferase</keyword>
<dbReference type="InterPro" id="IPR014777">
    <property type="entry name" value="4pyrrole_Mease_sub1"/>
</dbReference>
<protein>
    <submittedName>
        <fullName evidence="7">Precorrin-6y C5,15-methyltransferase (Decarboxylating) subunit CbiE</fullName>
    </submittedName>
</protein>
<reference evidence="7 8" key="1">
    <citation type="submission" date="2018-08" db="EMBL/GenBank/DDBJ databases">
        <title>Aeromicrobium sp. M2KJ-4, whole genome shotgun sequence.</title>
        <authorList>
            <person name="Tuo L."/>
        </authorList>
    </citation>
    <scope>NUCLEOTIDE SEQUENCE [LARGE SCALE GENOMIC DNA]</scope>
    <source>
        <strain evidence="7 8">M2KJ-4</strain>
    </source>
</reference>
<dbReference type="InterPro" id="IPR000878">
    <property type="entry name" value="4pyrrol_Mease"/>
</dbReference>
<dbReference type="GO" id="GO:0008276">
    <property type="term" value="F:protein methyltransferase activity"/>
    <property type="evidence" value="ECO:0007669"/>
    <property type="project" value="InterPro"/>
</dbReference>